<reference evidence="5 6" key="1">
    <citation type="journal article" date="2016" name="Nat. Commun.">
        <title>Thousands of microbial genomes shed light on interconnected biogeochemical processes in an aquifer system.</title>
        <authorList>
            <person name="Anantharaman K."/>
            <person name="Brown C.T."/>
            <person name="Hug L.A."/>
            <person name="Sharon I."/>
            <person name="Castelle C.J."/>
            <person name="Probst A.J."/>
            <person name="Thomas B.C."/>
            <person name="Singh A."/>
            <person name="Wilkins M.J."/>
            <person name="Karaoz U."/>
            <person name="Brodie E.L."/>
            <person name="Williams K.H."/>
            <person name="Hubbard S.S."/>
            <person name="Banfield J.F."/>
        </authorList>
    </citation>
    <scope>NUCLEOTIDE SEQUENCE [LARGE SCALE GENOMIC DNA]</scope>
</reference>
<dbReference type="AlphaFoldDB" id="A0A1G1Y5V2"/>
<dbReference type="GO" id="GO:0009247">
    <property type="term" value="P:glycolipid biosynthetic process"/>
    <property type="evidence" value="ECO:0007669"/>
    <property type="project" value="TreeGrafter"/>
</dbReference>
<gene>
    <name evidence="5" type="ORF">A2840_00995</name>
</gene>
<evidence type="ECO:0000313" key="5">
    <source>
        <dbReference type="EMBL" id="OGY47719.1"/>
    </source>
</evidence>
<dbReference type="Pfam" id="PF00535">
    <property type="entry name" value="Glycos_transf_2"/>
    <property type="match status" value="1"/>
</dbReference>
<evidence type="ECO:0000256" key="1">
    <source>
        <dbReference type="ARBA" id="ARBA00006739"/>
    </source>
</evidence>
<name>A0A1G1Y5V2_9BACT</name>
<proteinExistence type="inferred from homology"/>
<dbReference type="EMBL" id="MHIG01000009">
    <property type="protein sequence ID" value="OGY47719.1"/>
    <property type="molecule type" value="Genomic_DNA"/>
</dbReference>
<dbReference type="PANTHER" id="PTHR43398">
    <property type="entry name" value="DOLICHOL-PHOSPHATE MANNOSYLTRANSFERASE SUBUNIT 1"/>
    <property type="match status" value="1"/>
</dbReference>
<dbReference type="InterPro" id="IPR029044">
    <property type="entry name" value="Nucleotide-diphossugar_trans"/>
</dbReference>
<evidence type="ECO:0000259" key="4">
    <source>
        <dbReference type="Pfam" id="PF00535"/>
    </source>
</evidence>
<accession>A0A1G1Y5V2</accession>
<dbReference type="FunFam" id="3.90.550.10:FF:000122">
    <property type="entry name" value="Dolichol-phosphate mannosyltransferase subunit 1"/>
    <property type="match status" value="1"/>
</dbReference>
<organism evidence="5 6">
    <name type="scientific">Candidatus Buchananbacteria bacterium RIFCSPHIGHO2_01_FULL_47_11b</name>
    <dbReference type="NCBI Taxonomy" id="1797537"/>
    <lineage>
        <taxon>Bacteria</taxon>
        <taxon>Candidatus Buchananiibacteriota</taxon>
    </lineage>
</organism>
<dbReference type="PANTHER" id="PTHR43398:SF1">
    <property type="entry name" value="DOLICHOL-PHOSPHATE MANNOSYLTRANSFERASE SUBUNIT 1"/>
    <property type="match status" value="1"/>
</dbReference>
<dbReference type="GO" id="GO:0016020">
    <property type="term" value="C:membrane"/>
    <property type="evidence" value="ECO:0007669"/>
    <property type="project" value="GOC"/>
</dbReference>
<comment type="caution">
    <text evidence="5">The sequence shown here is derived from an EMBL/GenBank/DDBJ whole genome shotgun (WGS) entry which is preliminary data.</text>
</comment>
<dbReference type="Gene3D" id="3.90.550.10">
    <property type="entry name" value="Spore Coat Polysaccharide Biosynthesis Protein SpsA, Chain A"/>
    <property type="match status" value="1"/>
</dbReference>
<sequence>MARTLMIVPTYNEQGTIKQLIEELLALPDAIDVLVVDDGSDDTEKIVRQIMVSTPRVSLIKRAVKSGRGTAVIEGLKFGLNKDYEYLAEMDADFSHPPSELPELLKLAGPNKVVIASRYVQGSRIENWPISRRIFSKFANFYANLILRIGIRDYTTGYRIYGREALKKIDLGSITSIGYIVLSEIAYRLHKAGAEFVERSTVFVNRSRGASNFSLREVTEAFSSVIRLKKRLG</sequence>
<keyword evidence="3" id="KW-0808">Transferase</keyword>
<dbReference type="Proteomes" id="UP000178385">
    <property type="component" value="Unassembled WGS sequence"/>
</dbReference>
<dbReference type="GO" id="GO:0004582">
    <property type="term" value="F:dolichyl-phosphate beta-D-mannosyltransferase activity"/>
    <property type="evidence" value="ECO:0007669"/>
    <property type="project" value="InterPro"/>
</dbReference>
<evidence type="ECO:0000256" key="2">
    <source>
        <dbReference type="ARBA" id="ARBA00022676"/>
    </source>
</evidence>
<dbReference type="SUPFAM" id="SSF53448">
    <property type="entry name" value="Nucleotide-diphospho-sugar transferases"/>
    <property type="match status" value="1"/>
</dbReference>
<evidence type="ECO:0000256" key="3">
    <source>
        <dbReference type="ARBA" id="ARBA00022679"/>
    </source>
</evidence>
<comment type="similarity">
    <text evidence="1">Belongs to the glycosyltransferase 2 family.</text>
</comment>
<dbReference type="InterPro" id="IPR039528">
    <property type="entry name" value="DPM1-like"/>
</dbReference>
<evidence type="ECO:0000313" key="6">
    <source>
        <dbReference type="Proteomes" id="UP000178385"/>
    </source>
</evidence>
<dbReference type="InterPro" id="IPR001173">
    <property type="entry name" value="Glyco_trans_2-like"/>
</dbReference>
<keyword evidence="2" id="KW-0328">Glycosyltransferase</keyword>
<protein>
    <recommendedName>
        <fullName evidence="4">Glycosyltransferase 2-like domain-containing protein</fullName>
    </recommendedName>
</protein>
<feature type="domain" description="Glycosyltransferase 2-like" evidence="4">
    <location>
        <begin position="7"/>
        <end position="169"/>
    </location>
</feature>
<dbReference type="CDD" id="cd06442">
    <property type="entry name" value="DPM1_like"/>
    <property type="match status" value="1"/>
</dbReference>